<evidence type="ECO:0000313" key="2">
    <source>
        <dbReference type="Proteomes" id="UP000694865"/>
    </source>
</evidence>
<feature type="non-terminal residue" evidence="3">
    <location>
        <position position="1"/>
    </location>
</feature>
<feature type="non-terminal residue" evidence="3">
    <location>
        <position position="368"/>
    </location>
</feature>
<evidence type="ECO:0000313" key="3">
    <source>
        <dbReference type="RefSeq" id="XP_006812684.1"/>
    </source>
</evidence>
<organism evidence="2 3">
    <name type="scientific">Saccoglossus kowalevskii</name>
    <name type="common">Acorn worm</name>
    <dbReference type="NCBI Taxonomy" id="10224"/>
    <lineage>
        <taxon>Eukaryota</taxon>
        <taxon>Metazoa</taxon>
        <taxon>Hemichordata</taxon>
        <taxon>Enteropneusta</taxon>
        <taxon>Harrimaniidae</taxon>
        <taxon>Saccoglossus</taxon>
    </lineage>
</organism>
<reference evidence="3" key="1">
    <citation type="submission" date="2025-08" db="UniProtKB">
        <authorList>
            <consortium name="RefSeq"/>
        </authorList>
    </citation>
    <scope>IDENTIFICATION</scope>
    <source>
        <tissue evidence="3">Testes</tissue>
    </source>
</reference>
<gene>
    <name evidence="3" type="primary">LOC102807007</name>
</gene>
<dbReference type="RefSeq" id="XP_006812684.1">
    <property type="nucleotide sequence ID" value="XM_006812621.1"/>
</dbReference>
<evidence type="ECO:0000256" key="1">
    <source>
        <dbReference type="SAM" id="MobiDB-lite"/>
    </source>
</evidence>
<feature type="compositionally biased region" description="Basic and acidic residues" evidence="1">
    <location>
        <begin position="28"/>
        <end position="45"/>
    </location>
</feature>
<protein>
    <submittedName>
        <fullName evidence="3">Protein ycf2-like</fullName>
    </submittedName>
</protein>
<accession>A0ABM0LY43</accession>
<feature type="region of interest" description="Disordered" evidence="1">
    <location>
        <begin position="1"/>
        <end position="188"/>
    </location>
</feature>
<feature type="compositionally biased region" description="Basic and acidic residues" evidence="1">
    <location>
        <begin position="165"/>
        <end position="188"/>
    </location>
</feature>
<keyword evidence="2" id="KW-1185">Reference proteome</keyword>
<proteinExistence type="predicted"/>
<name>A0ABM0LY43_SACKO</name>
<dbReference type="GeneID" id="102807007"/>
<feature type="compositionally biased region" description="Acidic residues" evidence="1">
    <location>
        <begin position="61"/>
        <end position="79"/>
    </location>
</feature>
<sequence>NKHKVTEGTSDDSLHLPKPPSNIPGNADQERVESEDGENIKQDSELKEDEEVKMETGVEKEEGENDENIEERVGEDDPGGLEQEQEQKENIKTEVDEDEQCTKSDEAAEMKSLENKQSEIPEFPVEGISEGQEPSVHGGSEDQGSPVEGANEGEEFSGGGQGEIPELRQAEDELEHAEHDINDVKSTRDDETILEALNASQISSDFQSWDRVNERGETNSMIPDQPTAPPISMPATLTAVHQNTTAVETSPIKTFPEVGNETSRDIRERLYPEISSLAEDLDKLKPFTADELRLYYYNPQLQTLEDEVDRFIQDSYQERHEFYELIFHYYRSRHNLTAIEKDNKTLQIEYKRQQDNLWIITNHVITAQ</sequence>
<feature type="compositionally biased region" description="Basic and acidic residues" evidence="1">
    <location>
        <begin position="85"/>
        <end position="119"/>
    </location>
</feature>
<dbReference type="Proteomes" id="UP000694865">
    <property type="component" value="Unplaced"/>
</dbReference>